<evidence type="ECO:0000256" key="2">
    <source>
        <dbReference type="ARBA" id="ARBA00004123"/>
    </source>
</evidence>
<dbReference type="InterPro" id="IPR006086">
    <property type="entry name" value="XPG-I_dom"/>
</dbReference>
<dbReference type="SMART" id="SM00279">
    <property type="entry name" value="HhH2"/>
    <property type="match status" value="1"/>
</dbReference>
<accession>A0A8H6TNX3</accession>
<evidence type="ECO:0000256" key="4">
    <source>
        <dbReference type="ARBA" id="ARBA00022722"/>
    </source>
</evidence>
<feature type="domain" description="XPG N-terminal" evidence="16">
    <location>
        <begin position="1"/>
        <end position="99"/>
    </location>
</feature>
<evidence type="ECO:0000256" key="9">
    <source>
        <dbReference type="ARBA" id="ARBA00022842"/>
    </source>
</evidence>
<evidence type="ECO:0000313" key="18">
    <source>
        <dbReference type="Proteomes" id="UP000613580"/>
    </source>
</evidence>
<keyword evidence="9" id="KW-0460">Magnesium</keyword>
<feature type="region of interest" description="Disordered" evidence="14">
    <location>
        <begin position="623"/>
        <end position="689"/>
    </location>
</feature>
<comment type="cofactor">
    <cofactor evidence="1">
        <name>Mg(2+)</name>
        <dbReference type="ChEBI" id="CHEBI:18420"/>
    </cofactor>
</comment>
<protein>
    <submittedName>
        <fullName evidence="17">Exodeoxyribonuclease 1</fullName>
    </submittedName>
</protein>
<feature type="domain" description="XPG-I" evidence="15">
    <location>
        <begin position="138"/>
        <end position="209"/>
    </location>
</feature>
<dbReference type="Gene3D" id="3.40.50.1010">
    <property type="entry name" value="5'-nuclease"/>
    <property type="match status" value="1"/>
</dbReference>
<evidence type="ECO:0000256" key="12">
    <source>
        <dbReference type="ARBA" id="ARBA00023204"/>
    </source>
</evidence>
<feature type="region of interest" description="Disordered" evidence="14">
    <location>
        <begin position="426"/>
        <end position="484"/>
    </location>
</feature>
<evidence type="ECO:0000256" key="5">
    <source>
        <dbReference type="ARBA" id="ARBA00022723"/>
    </source>
</evidence>
<evidence type="ECO:0000256" key="1">
    <source>
        <dbReference type="ARBA" id="ARBA00001946"/>
    </source>
</evidence>
<evidence type="ECO:0000256" key="14">
    <source>
        <dbReference type="SAM" id="MobiDB-lite"/>
    </source>
</evidence>
<dbReference type="GO" id="GO:0003677">
    <property type="term" value="F:DNA binding"/>
    <property type="evidence" value="ECO:0007669"/>
    <property type="project" value="UniProtKB-KW"/>
</dbReference>
<dbReference type="GO" id="GO:0006281">
    <property type="term" value="P:DNA repair"/>
    <property type="evidence" value="ECO:0007669"/>
    <property type="project" value="UniProtKB-KW"/>
</dbReference>
<dbReference type="InterPro" id="IPR006084">
    <property type="entry name" value="XPG/Rad2"/>
</dbReference>
<comment type="caution">
    <text evidence="17">The sequence shown here is derived from an EMBL/GenBank/DDBJ whole genome shotgun (WGS) entry which is preliminary data.</text>
</comment>
<comment type="subcellular location">
    <subcellularLocation>
        <location evidence="2">Nucleus</location>
    </subcellularLocation>
</comment>
<sequence>MGISGLLPALKSISTRRHLSEFAGQTLGVDAYVWLHRGIFTCATQLATGKETTKYVDYAMHRVRLLRHHGIEPYIVFDGGPLPAKKGTEGDRQARRAEHLALGNALAAQGKSTQAREHYVKCVDVTPQMAKQLIKALRAEGISYIVAPYEADAQLAYLEAQGIISGIITEDSDLLVFGCRNVLYKMDAVSATAECISQADFPRITSDGISLHGFSLAQFRAMAILSGCDYLPSIPGIGLKTACSLLRKWRTAEQVVRVIRMEGKKSVPRGYLDNFRLAEKCFLHQRVYDPVNERLIHLTEPDGELDEAANAYVGPDMNPALAKRVAVGDADPISLRPMVDICPSFVPRVLKPLPFVVNGVGRKANDKGKGKATILSFFAPAKPGTPSRAPVVPIINSVPGGMVVGKASGKRSLAEEVDRDIAAKRKRLDEESRGAQSRFFPSSRQGNDGSRPLEADGDEIEELVAGPSRLRGKENVPLDDEEDEEVVLEVEEDLEADLQWDSLSLMALSGCNDDVAEPQVEPEVEQEEGYISPTPSRSRDTEDLSSPIRPTATPRSQKRMKLEKDVAGTDSEVDLDVLSSPPDAPARRVPLLNLNAFRYSGSQPEGNVLVAASPEREGLLGADVDLRDSFGDERTSDIDCFEDDKTGDDDDDEEEETEPPLAVEESATPTPSPPTPFEEERAALESAARAEVVAAGWRDRWALSKDAGRVGLSTMRPPGGLRRRETTITPTGRHFPIGRAIRQHLHAQADTSVPARSKPGSGKVKQTPLQSRRSLTFLDPMPMKPKGTGTSSRGRVSLPAEVSEPVDGGDLSRGPNRFAQFSYS</sequence>
<evidence type="ECO:0000256" key="8">
    <source>
        <dbReference type="ARBA" id="ARBA00022839"/>
    </source>
</evidence>
<name>A0A8H6TNX3_MYCCL</name>
<dbReference type="Pfam" id="PF00752">
    <property type="entry name" value="XPG_N"/>
    <property type="match status" value="1"/>
</dbReference>
<keyword evidence="7" id="KW-0378">Hydrolase</keyword>
<keyword evidence="4" id="KW-0540">Nuclease</keyword>
<keyword evidence="12" id="KW-0234">DNA repair</keyword>
<dbReference type="InterPro" id="IPR037315">
    <property type="entry name" value="EXO1_H3TH"/>
</dbReference>
<feature type="compositionally biased region" description="Acidic residues" evidence="14">
    <location>
        <begin position="518"/>
        <end position="528"/>
    </location>
</feature>
<feature type="compositionally biased region" description="Basic and acidic residues" evidence="14">
    <location>
        <begin position="623"/>
        <end position="637"/>
    </location>
</feature>
<evidence type="ECO:0000256" key="7">
    <source>
        <dbReference type="ARBA" id="ARBA00022801"/>
    </source>
</evidence>
<feature type="region of interest" description="Disordered" evidence="14">
    <location>
        <begin position="747"/>
        <end position="824"/>
    </location>
</feature>
<evidence type="ECO:0000259" key="15">
    <source>
        <dbReference type="SMART" id="SM00484"/>
    </source>
</evidence>
<dbReference type="SMART" id="SM00485">
    <property type="entry name" value="XPGN"/>
    <property type="match status" value="1"/>
</dbReference>
<feature type="region of interest" description="Disordered" evidence="14">
    <location>
        <begin position="711"/>
        <end position="733"/>
    </location>
</feature>
<keyword evidence="5" id="KW-0479">Metal-binding</keyword>
<dbReference type="FunFam" id="3.40.50.1010:FF:000002">
    <property type="entry name" value="Exonuclease 1, putative"/>
    <property type="match status" value="1"/>
</dbReference>
<dbReference type="FunFam" id="1.10.150.20:FF:000011">
    <property type="entry name" value="exonuclease 1"/>
    <property type="match status" value="1"/>
</dbReference>
<dbReference type="Pfam" id="PF00867">
    <property type="entry name" value="XPG_I"/>
    <property type="match status" value="1"/>
</dbReference>
<feature type="region of interest" description="Disordered" evidence="14">
    <location>
        <begin position="518"/>
        <end position="587"/>
    </location>
</feature>
<dbReference type="GO" id="GO:0017108">
    <property type="term" value="F:5'-flap endonuclease activity"/>
    <property type="evidence" value="ECO:0007669"/>
    <property type="project" value="TreeGrafter"/>
</dbReference>
<dbReference type="PROSITE" id="PS00841">
    <property type="entry name" value="XPG_1"/>
    <property type="match status" value="1"/>
</dbReference>
<keyword evidence="18" id="KW-1185">Reference proteome</keyword>
<dbReference type="GO" id="GO:0035312">
    <property type="term" value="F:5'-3' DNA exonuclease activity"/>
    <property type="evidence" value="ECO:0007669"/>
    <property type="project" value="InterPro"/>
</dbReference>
<dbReference type="GO" id="GO:0046872">
    <property type="term" value="F:metal ion binding"/>
    <property type="evidence" value="ECO:0007669"/>
    <property type="project" value="UniProtKB-KW"/>
</dbReference>
<dbReference type="SUPFAM" id="SSF47807">
    <property type="entry name" value="5' to 3' exonuclease, C-terminal subdomain"/>
    <property type="match status" value="1"/>
</dbReference>
<dbReference type="Proteomes" id="UP000613580">
    <property type="component" value="Unassembled WGS sequence"/>
</dbReference>
<reference evidence="17" key="1">
    <citation type="submission" date="2020-05" db="EMBL/GenBank/DDBJ databases">
        <title>Mycena genomes resolve the evolution of fungal bioluminescence.</title>
        <authorList>
            <person name="Tsai I.J."/>
        </authorList>
    </citation>
    <scope>NUCLEOTIDE SEQUENCE</scope>
    <source>
        <strain evidence="17">110903Hualien_Pintung</strain>
    </source>
</reference>
<dbReference type="EMBL" id="JACAZE010000003">
    <property type="protein sequence ID" value="KAF7319120.1"/>
    <property type="molecule type" value="Genomic_DNA"/>
</dbReference>
<dbReference type="PANTHER" id="PTHR11081">
    <property type="entry name" value="FLAP ENDONUCLEASE FAMILY MEMBER"/>
    <property type="match status" value="1"/>
</dbReference>
<evidence type="ECO:0000256" key="10">
    <source>
        <dbReference type="ARBA" id="ARBA00022881"/>
    </source>
</evidence>
<dbReference type="AlphaFoldDB" id="A0A8H6TNX3"/>
<proteinExistence type="inferred from homology"/>
<dbReference type="OrthoDB" id="26491at2759"/>
<dbReference type="Gene3D" id="1.10.150.20">
    <property type="entry name" value="5' to 3' exonuclease, C-terminal subdomain"/>
    <property type="match status" value="1"/>
</dbReference>
<feature type="compositionally biased region" description="Acidic residues" evidence="14">
    <location>
        <begin position="639"/>
        <end position="658"/>
    </location>
</feature>
<evidence type="ECO:0000256" key="3">
    <source>
        <dbReference type="ARBA" id="ARBA00010563"/>
    </source>
</evidence>
<dbReference type="GO" id="GO:0005634">
    <property type="term" value="C:nucleus"/>
    <property type="evidence" value="ECO:0007669"/>
    <property type="project" value="UniProtKB-SubCell"/>
</dbReference>
<dbReference type="CDD" id="cd09857">
    <property type="entry name" value="PIN_EXO1"/>
    <property type="match status" value="1"/>
</dbReference>
<evidence type="ECO:0000313" key="17">
    <source>
        <dbReference type="EMBL" id="KAF7319120.1"/>
    </source>
</evidence>
<dbReference type="PANTHER" id="PTHR11081:SF65">
    <property type="entry name" value="DNA DAMAGE-INDUCIBLE PROTEIN DIN7-RELATED"/>
    <property type="match status" value="1"/>
</dbReference>
<dbReference type="InterPro" id="IPR029060">
    <property type="entry name" value="PIN-like_dom_sf"/>
</dbReference>
<evidence type="ECO:0000256" key="13">
    <source>
        <dbReference type="ARBA" id="ARBA00023242"/>
    </source>
</evidence>
<evidence type="ECO:0000256" key="6">
    <source>
        <dbReference type="ARBA" id="ARBA00022763"/>
    </source>
</evidence>
<dbReference type="PRINTS" id="PR00853">
    <property type="entry name" value="XPGRADSUPER"/>
</dbReference>
<keyword evidence="13" id="KW-0539">Nucleus</keyword>
<dbReference type="InterPro" id="IPR036279">
    <property type="entry name" value="5-3_exonuclease_C_sf"/>
</dbReference>
<dbReference type="InterPro" id="IPR019974">
    <property type="entry name" value="XPG_CS"/>
</dbReference>
<keyword evidence="10" id="KW-0267">Excision nuclease</keyword>
<keyword evidence="6" id="KW-0227">DNA damage</keyword>
<organism evidence="17 18">
    <name type="scientific">Mycena chlorophos</name>
    <name type="common">Agaric fungus</name>
    <name type="synonym">Agaricus chlorophos</name>
    <dbReference type="NCBI Taxonomy" id="658473"/>
    <lineage>
        <taxon>Eukaryota</taxon>
        <taxon>Fungi</taxon>
        <taxon>Dikarya</taxon>
        <taxon>Basidiomycota</taxon>
        <taxon>Agaricomycotina</taxon>
        <taxon>Agaricomycetes</taxon>
        <taxon>Agaricomycetidae</taxon>
        <taxon>Agaricales</taxon>
        <taxon>Marasmiineae</taxon>
        <taxon>Mycenaceae</taxon>
        <taxon>Mycena</taxon>
    </lineage>
</organism>
<evidence type="ECO:0000256" key="11">
    <source>
        <dbReference type="ARBA" id="ARBA00023125"/>
    </source>
</evidence>
<dbReference type="SUPFAM" id="SSF88723">
    <property type="entry name" value="PIN domain-like"/>
    <property type="match status" value="1"/>
</dbReference>
<dbReference type="InterPro" id="IPR006085">
    <property type="entry name" value="XPG_DNA_repair_N"/>
</dbReference>
<comment type="similarity">
    <text evidence="3">Belongs to the XPG/RAD2 endonuclease family. EXO1 subfamily.</text>
</comment>
<dbReference type="CDD" id="cd09908">
    <property type="entry name" value="H3TH_EXO1"/>
    <property type="match status" value="1"/>
</dbReference>
<gene>
    <name evidence="17" type="ORF">HMN09_00248400</name>
</gene>
<keyword evidence="11" id="KW-0238">DNA-binding</keyword>
<feature type="compositionally biased region" description="Polar residues" evidence="14">
    <location>
        <begin position="439"/>
        <end position="448"/>
    </location>
</feature>
<evidence type="ECO:0000259" key="16">
    <source>
        <dbReference type="SMART" id="SM00485"/>
    </source>
</evidence>
<dbReference type="InterPro" id="IPR008918">
    <property type="entry name" value="HhH2"/>
</dbReference>
<keyword evidence="8" id="KW-0269">Exonuclease</keyword>
<dbReference type="InterPro" id="IPR044752">
    <property type="entry name" value="PIN-like_EXO1"/>
</dbReference>
<dbReference type="SMART" id="SM00484">
    <property type="entry name" value="XPGI"/>
    <property type="match status" value="1"/>
</dbReference>